<evidence type="ECO:0000256" key="9">
    <source>
        <dbReference type="ARBA" id="ARBA00023002"/>
    </source>
</evidence>
<evidence type="ECO:0000256" key="6">
    <source>
        <dbReference type="ARBA" id="ARBA00022723"/>
    </source>
</evidence>
<dbReference type="EMBL" id="JAUHQA010000001">
    <property type="protein sequence ID" value="MDN4479630.1"/>
    <property type="molecule type" value="Genomic_DNA"/>
</dbReference>
<evidence type="ECO:0000256" key="10">
    <source>
        <dbReference type="ARBA" id="ARBA00023004"/>
    </source>
</evidence>
<dbReference type="Gene3D" id="2.40.30.10">
    <property type="entry name" value="Translation factors"/>
    <property type="match status" value="1"/>
</dbReference>
<keyword evidence="12 13" id="KW-0472">Membrane</keyword>
<keyword evidence="5" id="KW-0001">2Fe-2S</keyword>
<dbReference type="PANTHER" id="PTHR47354">
    <property type="entry name" value="NADH OXIDOREDUCTASE HCR"/>
    <property type="match status" value="1"/>
</dbReference>
<keyword evidence="16" id="KW-1185">Reference proteome</keyword>
<evidence type="ECO:0000256" key="11">
    <source>
        <dbReference type="ARBA" id="ARBA00023014"/>
    </source>
</evidence>
<evidence type="ECO:0000259" key="14">
    <source>
        <dbReference type="PROSITE" id="PS51384"/>
    </source>
</evidence>
<evidence type="ECO:0000256" key="13">
    <source>
        <dbReference type="SAM" id="Phobius"/>
    </source>
</evidence>
<reference evidence="15" key="1">
    <citation type="submission" date="2023-06" db="EMBL/GenBank/DDBJ databases">
        <title>Egi l300058.</title>
        <authorList>
            <person name="Gao L."/>
            <person name="Fang B.-Z."/>
            <person name="Li W.-J."/>
        </authorList>
    </citation>
    <scope>NUCLEOTIDE SEQUENCE</scope>
    <source>
        <strain evidence="15">EGI L300058</strain>
    </source>
</reference>
<dbReference type="InterPro" id="IPR050415">
    <property type="entry name" value="MRET"/>
</dbReference>
<keyword evidence="8 13" id="KW-1133">Transmembrane helix</keyword>
<evidence type="ECO:0000256" key="4">
    <source>
        <dbReference type="ARBA" id="ARBA00022692"/>
    </source>
</evidence>
<dbReference type="SUPFAM" id="SSF52343">
    <property type="entry name" value="Ferredoxin reductase-like, C-terminal NADP-linked domain"/>
    <property type="match status" value="1"/>
</dbReference>
<name>A0ABT8GDW9_9MICO</name>
<feature type="transmembrane region" description="Helical" evidence="13">
    <location>
        <begin position="171"/>
        <end position="188"/>
    </location>
</feature>
<comment type="caution">
    <text evidence="15">The sequence shown here is derived from an EMBL/GenBank/DDBJ whole genome shotgun (WGS) entry which is preliminary data.</text>
</comment>
<dbReference type="Gene3D" id="3.40.50.80">
    <property type="entry name" value="Nucleotide-binding domain of ferredoxin-NADP reductase (FNR) module"/>
    <property type="match status" value="1"/>
</dbReference>
<evidence type="ECO:0000313" key="16">
    <source>
        <dbReference type="Proteomes" id="UP001172708"/>
    </source>
</evidence>
<dbReference type="Pfam" id="PF00175">
    <property type="entry name" value="NAD_binding_1"/>
    <property type="match status" value="1"/>
</dbReference>
<keyword evidence="9" id="KW-0560">Oxidoreductase</keyword>
<evidence type="ECO:0000256" key="3">
    <source>
        <dbReference type="ARBA" id="ARBA00022630"/>
    </source>
</evidence>
<evidence type="ECO:0000313" key="15">
    <source>
        <dbReference type="EMBL" id="MDN4479630.1"/>
    </source>
</evidence>
<comment type="cofactor">
    <cofactor evidence="1">
        <name>FAD</name>
        <dbReference type="ChEBI" id="CHEBI:57692"/>
    </cofactor>
</comment>
<dbReference type="PANTHER" id="PTHR47354:SF8">
    <property type="entry name" value="1,2-PHENYLACETYL-COA EPOXIDASE, SUBUNIT E"/>
    <property type="match status" value="1"/>
</dbReference>
<accession>A0ABT8GDW9</accession>
<keyword evidence="4 13" id="KW-0812">Transmembrane</keyword>
<proteinExistence type="predicted"/>
<feature type="transmembrane region" description="Helical" evidence="13">
    <location>
        <begin position="139"/>
        <end position="159"/>
    </location>
</feature>
<sequence>MTATTTGMRARAAERRGWWVDGLEAAMWLASACGIALMIASGGLLAESTTDWFYTLGRALGIIAAVLMMTQVLLASRAPWVERAIGHDRAIARHTRIGPVAIILLFVHLALMTGMSGIYDGRSFVEQSLAWRDYGWFMLFAQIAAAAFFVVLVTSVAAVRLRVPYERWHAVHMLVYLGVAFAVPHQFLEGSTFRSGGLAWWFWATLWTASIGSFVAFRLIRPLVLMRRHGLTVETVESRPDGSTTVTLTGRELERLRASAGQFFLWRFLAPGLRTQSHPYSLSAAPRDRLRITVKASGDGSARVRALEPGTRVLAEGPLGVFTHATRTGDALLLVAAGIGVTPVRAMLEEAEPGDDVTVVIRARSRDEAPLLEEIEALAADRGARLELMLGPRGDTWGTRERPGVLGDLVERTGDTDVYICGPRPWALQVEADAKAAGIPPHAVHREEFGW</sequence>
<feature type="domain" description="FAD-binding FR-type" evidence="14">
    <location>
        <begin position="226"/>
        <end position="325"/>
    </location>
</feature>
<feature type="transmembrane region" description="Helical" evidence="13">
    <location>
        <begin position="25"/>
        <end position="46"/>
    </location>
</feature>
<dbReference type="CDD" id="cd06198">
    <property type="entry name" value="FNR_like_3"/>
    <property type="match status" value="1"/>
</dbReference>
<evidence type="ECO:0000256" key="12">
    <source>
        <dbReference type="ARBA" id="ARBA00023136"/>
    </source>
</evidence>
<keyword evidence="3" id="KW-0285">Flavoprotein</keyword>
<dbReference type="InterPro" id="IPR017938">
    <property type="entry name" value="Riboflavin_synthase-like_b-brl"/>
</dbReference>
<feature type="transmembrane region" description="Helical" evidence="13">
    <location>
        <begin position="200"/>
        <end position="220"/>
    </location>
</feature>
<evidence type="ECO:0000256" key="1">
    <source>
        <dbReference type="ARBA" id="ARBA00001974"/>
    </source>
</evidence>
<dbReference type="InterPro" id="IPR013130">
    <property type="entry name" value="Fe3_Rdtase_TM_dom"/>
</dbReference>
<evidence type="ECO:0000256" key="7">
    <source>
        <dbReference type="ARBA" id="ARBA00022827"/>
    </source>
</evidence>
<keyword evidence="10" id="KW-0408">Iron</keyword>
<keyword evidence="6" id="KW-0479">Metal-binding</keyword>
<evidence type="ECO:0000256" key="8">
    <source>
        <dbReference type="ARBA" id="ARBA00022989"/>
    </source>
</evidence>
<dbReference type="InterPro" id="IPR017927">
    <property type="entry name" value="FAD-bd_FR_type"/>
</dbReference>
<dbReference type="RefSeq" id="WP_301140804.1">
    <property type="nucleotide sequence ID" value="NZ_JAUHQA010000001.1"/>
</dbReference>
<dbReference type="Pfam" id="PF01794">
    <property type="entry name" value="Ferric_reduct"/>
    <property type="match status" value="1"/>
</dbReference>
<protein>
    <submittedName>
        <fullName evidence="15">Ferredoxin reductase family protein</fullName>
    </submittedName>
</protein>
<keyword evidence="11" id="KW-0411">Iron-sulfur</keyword>
<dbReference type="Proteomes" id="UP001172708">
    <property type="component" value="Unassembled WGS sequence"/>
</dbReference>
<dbReference type="PROSITE" id="PS51384">
    <property type="entry name" value="FAD_FR"/>
    <property type="match status" value="1"/>
</dbReference>
<evidence type="ECO:0000256" key="5">
    <source>
        <dbReference type="ARBA" id="ARBA00022714"/>
    </source>
</evidence>
<comment type="subcellular location">
    <subcellularLocation>
        <location evidence="2">Membrane</location>
        <topology evidence="2">Multi-pass membrane protein</topology>
    </subcellularLocation>
</comment>
<organism evidence="15 16">
    <name type="scientific">Demequina muriae</name>
    <dbReference type="NCBI Taxonomy" id="3051664"/>
    <lineage>
        <taxon>Bacteria</taxon>
        <taxon>Bacillati</taxon>
        <taxon>Actinomycetota</taxon>
        <taxon>Actinomycetes</taxon>
        <taxon>Micrococcales</taxon>
        <taxon>Demequinaceae</taxon>
        <taxon>Demequina</taxon>
    </lineage>
</organism>
<feature type="transmembrane region" description="Helical" evidence="13">
    <location>
        <begin position="97"/>
        <end position="119"/>
    </location>
</feature>
<dbReference type="SUPFAM" id="SSF63380">
    <property type="entry name" value="Riboflavin synthase domain-like"/>
    <property type="match status" value="1"/>
</dbReference>
<gene>
    <name evidence="15" type="ORF">QQX02_01655</name>
</gene>
<dbReference type="InterPro" id="IPR001433">
    <property type="entry name" value="OxRdtase_FAD/NAD-bd"/>
</dbReference>
<feature type="transmembrane region" description="Helical" evidence="13">
    <location>
        <begin position="52"/>
        <end position="76"/>
    </location>
</feature>
<evidence type="ECO:0000256" key="2">
    <source>
        <dbReference type="ARBA" id="ARBA00004141"/>
    </source>
</evidence>
<dbReference type="InterPro" id="IPR039261">
    <property type="entry name" value="FNR_nucleotide-bd"/>
</dbReference>
<keyword evidence="7" id="KW-0274">FAD</keyword>